<keyword evidence="2" id="KW-0472">Membrane</keyword>
<dbReference type="InterPro" id="IPR032675">
    <property type="entry name" value="LRR_dom_sf"/>
</dbReference>
<reference evidence="4" key="1">
    <citation type="submission" date="2020-11" db="EMBL/GenBank/DDBJ databases">
        <authorList>
            <person name="Tran Van P."/>
        </authorList>
    </citation>
    <scope>NUCLEOTIDE SEQUENCE</scope>
</reference>
<dbReference type="SUPFAM" id="SSF52047">
    <property type="entry name" value="RNI-like"/>
    <property type="match status" value="1"/>
</dbReference>
<feature type="region of interest" description="Disordered" evidence="1">
    <location>
        <begin position="239"/>
        <end position="266"/>
    </location>
</feature>
<dbReference type="AlphaFoldDB" id="A0A7R9K4K8"/>
<dbReference type="InterPro" id="IPR006553">
    <property type="entry name" value="Leu-rich_rpt_Cys-con_subtyp"/>
</dbReference>
<evidence type="ECO:0000256" key="2">
    <source>
        <dbReference type="SAM" id="Phobius"/>
    </source>
</evidence>
<proteinExistence type="predicted"/>
<accession>A0A7R9K4K8</accession>
<dbReference type="GO" id="GO:0031146">
    <property type="term" value="P:SCF-dependent proteasomal ubiquitin-dependent protein catabolic process"/>
    <property type="evidence" value="ECO:0007669"/>
    <property type="project" value="TreeGrafter"/>
</dbReference>
<keyword evidence="2" id="KW-1133">Transmembrane helix</keyword>
<dbReference type="GO" id="GO:0019005">
    <property type="term" value="C:SCF ubiquitin ligase complex"/>
    <property type="evidence" value="ECO:0007669"/>
    <property type="project" value="TreeGrafter"/>
</dbReference>
<protein>
    <recommendedName>
        <fullName evidence="3">F-box/LRR-repeat protein 15-like leucin rich repeat domain-containing protein</fullName>
    </recommendedName>
</protein>
<sequence length="266" mass="29438">MTDDVIASIADNCPAISVLNIGGVHSITDTSMKCLAKLEHLTSLNISHSEVTDDGIKILVQGKCADLLNELLINYCQITETSINTVVFGCKNLRIFSFYGCVCGGIGRVELRGSEPAFAWRESGKPFRKNPPSVHPTEIRTSISPSSVVWLNTTSALANYATEAGYVYFLLGAWMYVVAVLNIMQCAIFKAHELVVKIKEMAETSSIEDWDQLYKKLKEKHDKAYFIIDEAIRLEEESKKEEEGGVMSDRRLTEVSCTPDATATNV</sequence>
<dbReference type="PANTHER" id="PTHR13318:SF190">
    <property type="entry name" value="PARTNER OF PAIRED, ISOFORM B"/>
    <property type="match status" value="1"/>
</dbReference>
<evidence type="ECO:0000259" key="3">
    <source>
        <dbReference type="Pfam" id="PF25372"/>
    </source>
</evidence>
<dbReference type="Pfam" id="PF25372">
    <property type="entry name" value="DUF7885"/>
    <property type="match status" value="1"/>
</dbReference>
<feature type="transmembrane region" description="Helical" evidence="2">
    <location>
        <begin position="166"/>
        <end position="189"/>
    </location>
</feature>
<feature type="domain" description="F-box/LRR-repeat protein 15-like leucin rich repeat" evidence="3">
    <location>
        <begin position="11"/>
        <end position="87"/>
    </location>
</feature>
<gene>
    <name evidence="4" type="ORF">TGEB3V08_LOCUS8977</name>
</gene>
<name>A0A7R9K4K8_TIMGE</name>
<feature type="compositionally biased region" description="Polar residues" evidence="1">
    <location>
        <begin position="255"/>
        <end position="266"/>
    </location>
</feature>
<organism evidence="4">
    <name type="scientific">Timema genevievae</name>
    <name type="common">Walking stick</name>
    <dbReference type="NCBI Taxonomy" id="629358"/>
    <lineage>
        <taxon>Eukaryota</taxon>
        <taxon>Metazoa</taxon>
        <taxon>Ecdysozoa</taxon>
        <taxon>Arthropoda</taxon>
        <taxon>Hexapoda</taxon>
        <taxon>Insecta</taxon>
        <taxon>Pterygota</taxon>
        <taxon>Neoptera</taxon>
        <taxon>Polyneoptera</taxon>
        <taxon>Phasmatodea</taxon>
        <taxon>Timematodea</taxon>
        <taxon>Timematoidea</taxon>
        <taxon>Timematidae</taxon>
        <taxon>Timema</taxon>
    </lineage>
</organism>
<evidence type="ECO:0000256" key="1">
    <source>
        <dbReference type="SAM" id="MobiDB-lite"/>
    </source>
</evidence>
<evidence type="ECO:0000313" key="4">
    <source>
        <dbReference type="EMBL" id="CAD7603982.1"/>
    </source>
</evidence>
<keyword evidence="2" id="KW-0812">Transmembrane</keyword>
<dbReference type="InterPro" id="IPR057207">
    <property type="entry name" value="FBXL15_LRR"/>
</dbReference>
<dbReference type="Gene3D" id="3.80.10.10">
    <property type="entry name" value="Ribonuclease Inhibitor"/>
    <property type="match status" value="1"/>
</dbReference>
<dbReference type="EMBL" id="OE843817">
    <property type="protein sequence ID" value="CAD7603982.1"/>
    <property type="molecule type" value="Genomic_DNA"/>
</dbReference>
<dbReference type="PANTHER" id="PTHR13318">
    <property type="entry name" value="PARTNER OF PAIRED, ISOFORM B-RELATED"/>
    <property type="match status" value="1"/>
</dbReference>
<dbReference type="SMART" id="SM00367">
    <property type="entry name" value="LRR_CC"/>
    <property type="match status" value="2"/>
</dbReference>
<feature type="compositionally biased region" description="Basic and acidic residues" evidence="1">
    <location>
        <begin position="239"/>
        <end position="253"/>
    </location>
</feature>